<proteinExistence type="predicted"/>
<dbReference type="CDD" id="cd03801">
    <property type="entry name" value="GT4_PimA-like"/>
    <property type="match status" value="1"/>
</dbReference>
<dbReference type="PANTHER" id="PTHR46401:SF2">
    <property type="entry name" value="GLYCOSYLTRANSFERASE WBBK-RELATED"/>
    <property type="match status" value="1"/>
</dbReference>
<name>A0A2S5GY20_9BURK</name>
<dbReference type="GO" id="GO:0009103">
    <property type="term" value="P:lipopolysaccharide biosynthetic process"/>
    <property type="evidence" value="ECO:0007669"/>
    <property type="project" value="TreeGrafter"/>
</dbReference>
<evidence type="ECO:0000313" key="3">
    <source>
        <dbReference type="EMBL" id="PPA77701.1"/>
    </source>
</evidence>
<dbReference type="Gene3D" id="3.40.50.2000">
    <property type="entry name" value="Glycogen Phosphorylase B"/>
    <property type="match status" value="1"/>
</dbReference>
<dbReference type="SUPFAM" id="SSF53756">
    <property type="entry name" value="UDP-Glycosyltransferase/glycogen phosphorylase"/>
    <property type="match status" value="1"/>
</dbReference>
<reference evidence="3 4" key="1">
    <citation type="submission" date="2018-02" db="EMBL/GenBank/DDBJ databases">
        <title>Draft Genome of Achromobacter spanius stain 6.</title>
        <authorList>
            <person name="Gunasekera T.S."/>
            <person name="Radwan O."/>
            <person name="Ruiz O.N."/>
        </authorList>
    </citation>
    <scope>NUCLEOTIDE SEQUENCE [LARGE SCALE GENOMIC DNA]</scope>
    <source>
        <strain evidence="3 4">6</strain>
    </source>
</reference>
<sequence length="390" mass="43234">MCRHAVKAMRRQALGPSDIVRQFSFVLEMPVGKPFVAGDAAPNTVNWFIPAVGRGSGGHLNIFRFVRYLEQLGFECRIIITDAPGQDPTVVKREIASWFFPLAARVYIGTDQAPPAHITLATAWHTAYDVRNFQSTRHKCYFVQDFEPWFFPSGSASTFAEETYRFGFTGITAGSWLADVLHRDYGMPTHAIGFSYDRELYKPLPRSAPEQKRVFFYARPNTPRRSFELGILVLAEVVRQLPSTHVVLAGADLSEFKIPFAYENPGIVDIADLPELYCQCDVALVLSFSNLSLLPLELMACGVPVVSNRAPYTEWLLTDDNSRLERPTVPALSGAICDLLQNPELAERQRAGGFKTSAATDWAEEGRRLGAILSGLAGTAPAQPSTRIDS</sequence>
<gene>
    <name evidence="3" type="ORF">C4E15_04815</name>
</gene>
<dbReference type="AlphaFoldDB" id="A0A2S5GY20"/>
<comment type="caution">
    <text evidence="3">The sequence shown here is derived from an EMBL/GenBank/DDBJ whole genome shotgun (WGS) entry which is preliminary data.</text>
</comment>
<dbReference type="PANTHER" id="PTHR46401">
    <property type="entry name" value="GLYCOSYLTRANSFERASE WBBK-RELATED"/>
    <property type="match status" value="1"/>
</dbReference>
<dbReference type="InterPro" id="IPR055050">
    <property type="entry name" value="WsaF_C"/>
</dbReference>
<evidence type="ECO:0000256" key="1">
    <source>
        <dbReference type="ARBA" id="ARBA00022679"/>
    </source>
</evidence>
<dbReference type="OrthoDB" id="433681at2"/>
<dbReference type="GO" id="GO:0016757">
    <property type="term" value="F:glycosyltransferase activity"/>
    <property type="evidence" value="ECO:0007669"/>
    <property type="project" value="TreeGrafter"/>
</dbReference>
<dbReference type="Pfam" id="PF22772">
    <property type="entry name" value="WsaF_C"/>
    <property type="match status" value="1"/>
</dbReference>
<feature type="domain" description="WsaF C-terminal" evidence="2">
    <location>
        <begin position="212"/>
        <end position="332"/>
    </location>
</feature>
<evidence type="ECO:0000259" key="2">
    <source>
        <dbReference type="Pfam" id="PF22772"/>
    </source>
</evidence>
<evidence type="ECO:0000313" key="4">
    <source>
        <dbReference type="Proteomes" id="UP000239990"/>
    </source>
</evidence>
<protein>
    <submittedName>
        <fullName evidence="3">Glycosyl transferase group 1</fullName>
    </submittedName>
</protein>
<dbReference type="EMBL" id="PREU01000002">
    <property type="protein sequence ID" value="PPA77701.1"/>
    <property type="molecule type" value="Genomic_DNA"/>
</dbReference>
<dbReference type="Gene3D" id="3.40.50.11090">
    <property type="match status" value="1"/>
</dbReference>
<accession>A0A2S5GY20</accession>
<organism evidence="3 4">
    <name type="scientific">Achromobacter spanius</name>
    <dbReference type="NCBI Taxonomy" id="217203"/>
    <lineage>
        <taxon>Bacteria</taxon>
        <taxon>Pseudomonadati</taxon>
        <taxon>Pseudomonadota</taxon>
        <taxon>Betaproteobacteria</taxon>
        <taxon>Burkholderiales</taxon>
        <taxon>Alcaligenaceae</taxon>
        <taxon>Achromobacter</taxon>
    </lineage>
</organism>
<dbReference type="Proteomes" id="UP000239990">
    <property type="component" value="Unassembled WGS sequence"/>
</dbReference>
<keyword evidence="1 3" id="KW-0808">Transferase</keyword>
<dbReference type="GO" id="GO:0030247">
    <property type="term" value="F:polysaccharide binding"/>
    <property type="evidence" value="ECO:0007669"/>
    <property type="project" value="InterPro"/>
</dbReference>